<keyword evidence="2" id="KW-1185">Reference proteome</keyword>
<proteinExistence type="predicted"/>
<comment type="caution">
    <text evidence="1">The sequence shown here is derived from an EMBL/GenBank/DDBJ whole genome shotgun (WGS) entry which is preliminary data.</text>
</comment>
<name>A0ABP9M547_9FLAO</name>
<protein>
    <submittedName>
        <fullName evidence="1">Uncharacterized protein</fullName>
    </submittedName>
</protein>
<sequence>MKITLSKLSTRDLATFSQRIINSSESGNFPVISNHPLLTEFKAIYADYDEVYTKQIYSGKGVNVADADKERDNAFRVLKNFLNAYRKMTTLSNYQFAEDLYLIFKLYGLDMDKESYSTQTAQMKKLIEDLEKSENIQKLNALSLSPAFNEMKSKQNIFEQIFSEQANANANLRQMKSASGIRRDLEKILKSFLNLITAMKDITDWKLLYADINELVKAAKNSTNTGREKNNVSQN</sequence>
<dbReference type="EMBL" id="BAABHX010000002">
    <property type="protein sequence ID" value="GAA5089556.1"/>
    <property type="molecule type" value="Genomic_DNA"/>
</dbReference>
<evidence type="ECO:0000313" key="2">
    <source>
        <dbReference type="Proteomes" id="UP001500353"/>
    </source>
</evidence>
<dbReference type="RefSeq" id="WP_345201669.1">
    <property type="nucleotide sequence ID" value="NZ_BAABHX010000002.1"/>
</dbReference>
<reference evidence="2" key="1">
    <citation type="journal article" date="2019" name="Int. J. Syst. Evol. Microbiol.">
        <title>The Global Catalogue of Microorganisms (GCM) 10K type strain sequencing project: providing services to taxonomists for standard genome sequencing and annotation.</title>
        <authorList>
            <consortium name="The Broad Institute Genomics Platform"/>
            <consortium name="The Broad Institute Genome Sequencing Center for Infectious Disease"/>
            <person name="Wu L."/>
            <person name="Ma J."/>
        </authorList>
    </citation>
    <scope>NUCLEOTIDE SEQUENCE [LARGE SCALE GENOMIC DNA]</scope>
    <source>
        <strain evidence="2">JCM 18019</strain>
    </source>
</reference>
<gene>
    <name evidence="1" type="ORF">GCM10023210_14550</name>
</gene>
<dbReference type="InterPro" id="IPR046228">
    <property type="entry name" value="DUF6261"/>
</dbReference>
<accession>A0ABP9M547</accession>
<dbReference type="Pfam" id="PF19775">
    <property type="entry name" value="DUF6261"/>
    <property type="match status" value="1"/>
</dbReference>
<evidence type="ECO:0000313" key="1">
    <source>
        <dbReference type="EMBL" id="GAA5089556.1"/>
    </source>
</evidence>
<organism evidence="1 2">
    <name type="scientific">Chryseobacterium ginsengisoli</name>
    <dbReference type="NCBI Taxonomy" id="363853"/>
    <lineage>
        <taxon>Bacteria</taxon>
        <taxon>Pseudomonadati</taxon>
        <taxon>Bacteroidota</taxon>
        <taxon>Flavobacteriia</taxon>
        <taxon>Flavobacteriales</taxon>
        <taxon>Weeksellaceae</taxon>
        <taxon>Chryseobacterium group</taxon>
        <taxon>Chryseobacterium</taxon>
    </lineage>
</organism>
<dbReference type="Proteomes" id="UP001500353">
    <property type="component" value="Unassembled WGS sequence"/>
</dbReference>